<keyword evidence="2" id="KW-1185">Reference proteome</keyword>
<evidence type="ECO:0008006" key="3">
    <source>
        <dbReference type="Google" id="ProtNLM"/>
    </source>
</evidence>
<dbReference type="Pfam" id="PF11236">
    <property type="entry name" value="DUF3037"/>
    <property type="match status" value="1"/>
</dbReference>
<dbReference type="RefSeq" id="WP_354015353.1">
    <property type="nucleotide sequence ID" value="NZ_JBEPMU010000006.1"/>
</dbReference>
<gene>
    <name evidence="1" type="ORF">ABIC75_003715</name>
</gene>
<protein>
    <recommendedName>
        <fullName evidence="3">DUF3037 domain-containing protein</fullName>
    </recommendedName>
</protein>
<sequence length="280" mass="31787">MEPLKPYSYVILQYLPDIMTGEVLNIGIVFFCPANQFLAVRMRPSITRISQAFPGINGQGLKRIAGWISTSIGKQARQLYGKSRNLFLEEPMSARAFALAHFPKDDSSLRWSEERHGLTVDPEAELARLFERVVVHYDRPLDRNARSDADVWFEYSKALESVGLASELQEHTVSGEIEPYKFDHALKNGRWHCLEPLSFDLMRPESIKAKARDKFAEMSFLTAPKEDLKVYFLIGEPHTDDGRRAAETAIRILEHSPLDKEIVRESEAAALASRLAATMH</sequence>
<dbReference type="Proteomes" id="UP001549184">
    <property type="component" value="Unassembled WGS sequence"/>
</dbReference>
<dbReference type="EMBL" id="JBEPMU010000006">
    <property type="protein sequence ID" value="MET3653977.1"/>
    <property type="molecule type" value="Genomic_DNA"/>
</dbReference>
<comment type="caution">
    <text evidence="1">The sequence shown here is derived from an EMBL/GenBank/DDBJ whole genome shotgun (WGS) entry which is preliminary data.</text>
</comment>
<reference evidence="1 2" key="1">
    <citation type="submission" date="2024-06" db="EMBL/GenBank/DDBJ databases">
        <title>Sorghum-associated microbial communities from plants grown in Nebraska, USA.</title>
        <authorList>
            <person name="Schachtman D."/>
        </authorList>
    </citation>
    <scope>NUCLEOTIDE SEQUENCE [LARGE SCALE GENOMIC DNA]</scope>
    <source>
        <strain evidence="1 2">1073</strain>
    </source>
</reference>
<accession>A0ABV2JYS2</accession>
<evidence type="ECO:0000313" key="2">
    <source>
        <dbReference type="Proteomes" id="UP001549184"/>
    </source>
</evidence>
<dbReference type="InterPro" id="IPR021398">
    <property type="entry name" value="DUF3037"/>
</dbReference>
<proteinExistence type="predicted"/>
<organism evidence="1 2">
    <name type="scientific">Dyella japonica</name>
    <dbReference type="NCBI Taxonomy" id="231455"/>
    <lineage>
        <taxon>Bacteria</taxon>
        <taxon>Pseudomonadati</taxon>
        <taxon>Pseudomonadota</taxon>
        <taxon>Gammaproteobacteria</taxon>
        <taxon>Lysobacterales</taxon>
        <taxon>Rhodanobacteraceae</taxon>
        <taxon>Dyella</taxon>
    </lineage>
</organism>
<name>A0ABV2JYS2_9GAMM</name>
<evidence type="ECO:0000313" key="1">
    <source>
        <dbReference type="EMBL" id="MET3653977.1"/>
    </source>
</evidence>